<feature type="region of interest" description="Disordered" evidence="1">
    <location>
        <begin position="1"/>
        <end position="162"/>
    </location>
</feature>
<keyword evidence="3" id="KW-1185">Reference proteome</keyword>
<feature type="compositionally biased region" description="Basic and acidic residues" evidence="1">
    <location>
        <begin position="262"/>
        <end position="274"/>
    </location>
</feature>
<sequence length="571" mass="62099">MSPALDSTPAPQKPPRNKLRKLSKLRPGSTVSNSASPRHSSDSPRNSNSSTGQGQGQGQGQGGNRTPQSPRTTLPLPPDLSDSKWLEYIRQSGYLVPMEKSPRLESAKSPRLEITKSPRLECAKSPRLESTKSPRIECAKSPRLDGIRLQSPSNNSNNNDNVVPEFAHLALDVPAKSPRRSPEMHFPRSDSPTKPASSSPLRRHPKPPVIRIGQLEADDEAARADKASSVEPIADQYRALLESRSTEELRADAPPPPPPPRTRGEEGKQHDAETRQASVDAIRGAILRRRSPSQSNSPLPLPIPPPPPPPTTAPPPPPPTSAPPVLPTLTPEWEQPEGSPTSDGTLVAFEEDAIYFKPVSYSPEALSPILEDEAAADDPTAQNYQPSSSYTSFYNPTATGHGHSYSSSSTSTTSTSNSTSSSSSSPQSPQPPPPRPDVLSLQIAMDLLTRELSSAVRSNNNNNNNHNSNEGLSRAPAQQQQQQQQQQADVRSLQVWVMIEAYEKLRDQVLEMNVGMPVEEVRALMGMFNMWIRALYGVHERLGRDRLGIPGVGDVNLNVNVSEALQTEELD</sequence>
<proteinExistence type="predicted"/>
<feature type="compositionally biased region" description="Polar residues" evidence="1">
    <location>
        <begin position="380"/>
        <end position="398"/>
    </location>
</feature>
<protein>
    <submittedName>
        <fullName evidence="2">Uncharacterized protein</fullName>
    </submittedName>
</protein>
<dbReference type="AlphaFoldDB" id="A0A423VJ90"/>
<evidence type="ECO:0000313" key="3">
    <source>
        <dbReference type="Proteomes" id="UP000283895"/>
    </source>
</evidence>
<feature type="region of interest" description="Disordered" evidence="1">
    <location>
        <begin position="457"/>
        <end position="486"/>
    </location>
</feature>
<feature type="region of interest" description="Disordered" evidence="1">
    <location>
        <begin position="174"/>
        <end position="346"/>
    </location>
</feature>
<evidence type="ECO:0000313" key="2">
    <source>
        <dbReference type="EMBL" id="ROV91069.1"/>
    </source>
</evidence>
<feature type="region of interest" description="Disordered" evidence="1">
    <location>
        <begin position="378"/>
        <end position="438"/>
    </location>
</feature>
<evidence type="ECO:0000256" key="1">
    <source>
        <dbReference type="SAM" id="MobiDB-lite"/>
    </source>
</evidence>
<dbReference type="EMBL" id="LKEA01000058">
    <property type="protein sequence ID" value="ROV91069.1"/>
    <property type="molecule type" value="Genomic_DNA"/>
</dbReference>
<feature type="compositionally biased region" description="Low complexity" evidence="1">
    <location>
        <begin position="406"/>
        <end position="427"/>
    </location>
</feature>
<feature type="compositionally biased region" description="Low complexity" evidence="1">
    <location>
        <begin position="151"/>
        <end position="161"/>
    </location>
</feature>
<organism evidence="2 3">
    <name type="scientific">Cytospora schulzeri</name>
    <dbReference type="NCBI Taxonomy" id="448051"/>
    <lineage>
        <taxon>Eukaryota</taxon>
        <taxon>Fungi</taxon>
        <taxon>Dikarya</taxon>
        <taxon>Ascomycota</taxon>
        <taxon>Pezizomycotina</taxon>
        <taxon>Sordariomycetes</taxon>
        <taxon>Sordariomycetidae</taxon>
        <taxon>Diaporthales</taxon>
        <taxon>Cytosporaceae</taxon>
        <taxon>Cytospora</taxon>
    </lineage>
</organism>
<reference evidence="2 3" key="1">
    <citation type="submission" date="2015-09" db="EMBL/GenBank/DDBJ databases">
        <title>Host preference determinants of Valsa canker pathogens revealed by comparative genomics.</title>
        <authorList>
            <person name="Yin Z."/>
            <person name="Huang L."/>
        </authorList>
    </citation>
    <scope>NUCLEOTIDE SEQUENCE [LARGE SCALE GENOMIC DNA]</scope>
    <source>
        <strain evidence="2 3">03-1</strain>
    </source>
</reference>
<feature type="compositionally biased region" description="Low complexity" evidence="1">
    <location>
        <begin position="458"/>
        <end position="469"/>
    </location>
</feature>
<dbReference type="OrthoDB" id="5232891at2759"/>
<accession>A0A423VJ90</accession>
<dbReference type="Proteomes" id="UP000283895">
    <property type="component" value="Unassembled WGS sequence"/>
</dbReference>
<feature type="compositionally biased region" description="Low complexity" evidence="1">
    <location>
        <begin position="43"/>
        <end position="52"/>
    </location>
</feature>
<comment type="caution">
    <text evidence="2">The sequence shown here is derived from an EMBL/GenBank/DDBJ whole genome shotgun (WGS) entry which is preliminary data.</text>
</comment>
<gene>
    <name evidence="2" type="ORF">VMCG_09582</name>
</gene>
<feature type="compositionally biased region" description="Basic and acidic residues" evidence="1">
    <location>
        <begin position="100"/>
        <end position="146"/>
    </location>
</feature>
<feature type="compositionally biased region" description="Basic residues" evidence="1">
    <location>
        <begin position="15"/>
        <end position="24"/>
    </location>
</feature>
<feature type="compositionally biased region" description="Gly residues" evidence="1">
    <location>
        <begin position="53"/>
        <end position="63"/>
    </location>
</feature>
<feature type="compositionally biased region" description="Polar residues" evidence="1">
    <location>
        <begin position="190"/>
        <end position="200"/>
    </location>
</feature>
<feature type="compositionally biased region" description="Pro residues" evidence="1">
    <location>
        <begin position="299"/>
        <end position="326"/>
    </location>
</feature>
<name>A0A423VJ90_9PEZI</name>